<comment type="caution">
    <text evidence="2">The sequence shown here is derived from an EMBL/GenBank/DDBJ whole genome shotgun (WGS) entry which is preliminary data.</text>
</comment>
<organism evidence="2 3">
    <name type="scientific">Advenella kashmirensis</name>
    <dbReference type="NCBI Taxonomy" id="310575"/>
    <lineage>
        <taxon>Bacteria</taxon>
        <taxon>Pseudomonadati</taxon>
        <taxon>Pseudomonadota</taxon>
        <taxon>Betaproteobacteria</taxon>
        <taxon>Burkholderiales</taxon>
        <taxon>Alcaligenaceae</taxon>
    </lineage>
</organism>
<reference evidence="2 3" key="1">
    <citation type="journal article" date="2018" name="Nat. Biotechnol.">
        <title>A standardized bacterial taxonomy based on genome phylogeny substantially revises the tree of life.</title>
        <authorList>
            <person name="Parks D.H."/>
            <person name="Chuvochina M."/>
            <person name="Waite D.W."/>
            <person name="Rinke C."/>
            <person name="Skarshewski A."/>
            <person name="Chaumeil P.A."/>
            <person name="Hugenholtz P."/>
        </authorList>
    </citation>
    <scope>NUCLEOTIDE SEQUENCE [LARGE SCALE GENOMIC DNA]</scope>
    <source>
        <strain evidence="2">UBA10707</strain>
    </source>
</reference>
<protein>
    <recommendedName>
        <fullName evidence="1">Hedgehog/Intein (Hint) domain-containing protein</fullName>
    </recommendedName>
</protein>
<dbReference type="InterPro" id="IPR036844">
    <property type="entry name" value="Hint_dom_sf"/>
</dbReference>
<dbReference type="AlphaFoldDB" id="A0A356LI25"/>
<dbReference type="InterPro" id="IPR028992">
    <property type="entry name" value="Hedgehog/Intein_dom"/>
</dbReference>
<name>A0A356LI25_9BURK</name>
<evidence type="ECO:0000259" key="1">
    <source>
        <dbReference type="Pfam" id="PF13403"/>
    </source>
</evidence>
<evidence type="ECO:0000313" key="2">
    <source>
        <dbReference type="EMBL" id="HBP30489.1"/>
    </source>
</evidence>
<dbReference type="Pfam" id="PF13403">
    <property type="entry name" value="Hint_2"/>
    <property type="match status" value="1"/>
</dbReference>
<proteinExistence type="predicted"/>
<accession>A0A356LI25</accession>
<sequence>MAVIELGGDHPTEATVDQSDLANNEDLEMRVRDENTNLTITNNENSNNVVDFEQEIWLPYESVYNVQVTLAENVHVYLGSARQGDAAAKGSSMNYKLGEGSTLEVNLETEYERPQADYNVDMGEGASTFVYHHFIREGYGTPVDMNLTNVTANDQIRVPGATRIDYSNGELKFYGYDYENNFEELYISFPAEGLDPEQIHFENGTVTYACYLKGTHIATPEGELKVEELKAGDKVRTAMGGINTVKWIGFRKLNRRQLPAEHALRASPICICKGAFAENVPHRDLTVSPGHRFNFDGALVPALSLVNGLTITQDFDIQKFEYYHVELENFDMLLAEGTAAESYLEVGSNRNSFQNARTVTAHPDFGPAPKNVMLAQYVQKITPEIIEPIRRNLFKRAEILTGARRIADSGLHIMINGQTIHSQTPCKKKDLYRFELPASIQGDIRILSNAAVVRETSLIDRADTRVIGVGLAGVALITNDQRCEIDLSDSTLSGFHEAQEMDGISMRWTLGEAIIPARLLSASKDPVAIELNVLRTHMYWISVEQERAREAV</sequence>
<feature type="domain" description="Hedgehog/Intein (Hint)" evidence="1">
    <location>
        <begin position="210"/>
        <end position="345"/>
    </location>
</feature>
<dbReference type="Proteomes" id="UP000264036">
    <property type="component" value="Unassembled WGS sequence"/>
</dbReference>
<dbReference type="EMBL" id="DOEK01000029">
    <property type="protein sequence ID" value="HBP30489.1"/>
    <property type="molecule type" value="Genomic_DNA"/>
</dbReference>
<evidence type="ECO:0000313" key="3">
    <source>
        <dbReference type="Proteomes" id="UP000264036"/>
    </source>
</evidence>
<gene>
    <name evidence="2" type="ORF">DD666_13865</name>
</gene>
<dbReference type="SUPFAM" id="SSF51294">
    <property type="entry name" value="Hedgehog/intein (Hint) domain"/>
    <property type="match status" value="1"/>
</dbReference>